<name>A0A8H2ZT88_9HELO</name>
<proteinExistence type="predicted"/>
<feature type="transmembrane region" description="Helical" evidence="2">
    <location>
        <begin position="285"/>
        <end position="304"/>
    </location>
</feature>
<feature type="compositionally biased region" description="Low complexity" evidence="1">
    <location>
        <begin position="115"/>
        <end position="129"/>
    </location>
</feature>
<keyword evidence="4" id="KW-1185">Reference proteome</keyword>
<feature type="region of interest" description="Disordered" evidence="1">
    <location>
        <begin position="115"/>
        <end position="230"/>
    </location>
</feature>
<sequence>MVNIPLVLVNHAILQDIGIMPVRRRDSIQSPILILVGRKMIVEKVFVLLMTDHTDKSILLIINIILRLPPAPDNSNPNKSHLSISAFNSNSSKCNKCNNSKPNTIHQAVNKTLLTTQSTTKASTPTAQTISTPPAHHLTKPSQARPTPPTQTTQTPPPTAPATAQPPATPVKRPATAPTTAPHTSGCSPAATPPGIPTPTPITQATNNPRTQTATGSETLWKSHQKPHTSGRIRRILIRGDRGRKMIMRVWMRGRMFGLERMIGRAWGGLGGVCLLGVMEGRNMAVCVSLMGRGMWLWLIFWIWRLGGGRGGWRGKRE</sequence>
<keyword evidence="2" id="KW-0812">Transmembrane</keyword>
<feature type="compositionally biased region" description="Polar residues" evidence="1">
    <location>
        <begin position="210"/>
        <end position="222"/>
    </location>
</feature>
<evidence type="ECO:0000256" key="2">
    <source>
        <dbReference type="SAM" id="Phobius"/>
    </source>
</evidence>
<dbReference type="AlphaFoldDB" id="A0A8H2ZT88"/>
<feature type="transmembrane region" description="Helical" evidence="2">
    <location>
        <begin position="262"/>
        <end position="279"/>
    </location>
</feature>
<dbReference type="Proteomes" id="UP000624404">
    <property type="component" value="Unassembled WGS sequence"/>
</dbReference>
<gene>
    <name evidence="3" type="ORF">SCLTRI_LOCUS9631</name>
</gene>
<evidence type="ECO:0000313" key="3">
    <source>
        <dbReference type="EMBL" id="CAD6451889.1"/>
    </source>
</evidence>
<keyword evidence="2" id="KW-1133">Transmembrane helix</keyword>
<organism evidence="3 4">
    <name type="scientific">Sclerotinia trifoliorum</name>
    <dbReference type="NCBI Taxonomy" id="28548"/>
    <lineage>
        <taxon>Eukaryota</taxon>
        <taxon>Fungi</taxon>
        <taxon>Dikarya</taxon>
        <taxon>Ascomycota</taxon>
        <taxon>Pezizomycotina</taxon>
        <taxon>Leotiomycetes</taxon>
        <taxon>Helotiales</taxon>
        <taxon>Sclerotiniaceae</taxon>
        <taxon>Sclerotinia</taxon>
    </lineage>
</organism>
<evidence type="ECO:0000256" key="1">
    <source>
        <dbReference type="SAM" id="MobiDB-lite"/>
    </source>
</evidence>
<dbReference type="EMBL" id="CAJHIA010000036">
    <property type="protein sequence ID" value="CAD6451889.1"/>
    <property type="molecule type" value="Genomic_DNA"/>
</dbReference>
<feature type="compositionally biased region" description="Pro residues" evidence="1">
    <location>
        <begin position="191"/>
        <end position="200"/>
    </location>
</feature>
<keyword evidence="2" id="KW-0472">Membrane</keyword>
<reference evidence="3" key="1">
    <citation type="submission" date="2020-10" db="EMBL/GenBank/DDBJ databases">
        <authorList>
            <person name="Kusch S."/>
        </authorList>
    </citation>
    <scope>NUCLEOTIDE SEQUENCE</scope>
    <source>
        <strain evidence="3">SwB9</strain>
    </source>
</reference>
<feature type="compositionally biased region" description="Low complexity" evidence="1">
    <location>
        <begin position="161"/>
        <end position="182"/>
    </location>
</feature>
<accession>A0A8H2ZT88</accession>
<protein>
    <submittedName>
        <fullName evidence="3">1f9da128-9dee-4fde-866e-bd8a24fe8da2</fullName>
    </submittedName>
</protein>
<comment type="caution">
    <text evidence="3">The sequence shown here is derived from an EMBL/GenBank/DDBJ whole genome shotgun (WGS) entry which is preliminary data.</text>
</comment>
<evidence type="ECO:0000313" key="4">
    <source>
        <dbReference type="Proteomes" id="UP000624404"/>
    </source>
</evidence>